<evidence type="ECO:0000259" key="3">
    <source>
        <dbReference type="Pfam" id="PF09922"/>
    </source>
</evidence>
<dbReference type="RefSeq" id="WP_092654714.1">
    <property type="nucleotide sequence ID" value="NZ_LT629732.1"/>
</dbReference>
<proteinExistence type="predicted"/>
<dbReference type="OrthoDB" id="4772576at2"/>
<feature type="domain" description="Cell wall-active antibiotics response LiaF-like C-terminal" evidence="3">
    <location>
        <begin position="120"/>
        <end position="173"/>
    </location>
</feature>
<feature type="domain" description="DUF1707" evidence="2">
    <location>
        <begin position="13"/>
        <end position="65"/>
    </location>
</feature>
<dbReference type="Proteomes" id="UP000198983">
    <property type="component" value="Chromosome I"/>
</dbReference>
<evidence type="ECO:0000256" key="1">
    <source>
        <dbReference type="SAM" id="MobiDB-lite"/>
    </source>
</evidence>
<reference evidence="4 5" key="1">
    <citation type="submission" date="2016-10" db="EMBL/GenBank/DDBJ databases">
        <authorList>
            <person name="de Groot N.N."/>
        </authorList>
    </citation>
    <scope>NUCLEOTIDE SEQUENCE [LARGE SCALE GENOMIC DNA]</scope>
    <source>
        <strain evidence="4 5">DSM 22024</strain>
    </source>
</reference>
<dbReference type="InterPro" id="IPR024425">
    <property type="entry name" value="LiaF-like_C"/>
</dbReference>
<evidence type="ECO:0000313" key="5">
    <source>
        <dbReference type="Proteomes" id="UP000198983"/>
    </source>
</evidence>
<evidence type="ECO:0000313" key="4">
    <source>
        <dbReference type="EMBL" id="SDS68508.1"/>
    </source>
</evidence>
<dbReference type="Pfam" id="PF09922">
    <property type="entry name" value="LiaF-like_C"/>
    <property type="match status" value="1"/>
</dbReference>
<name>A0A1H1U7N1_9ACTN</name>
<gene>
    <name evidence="4" type="ORF">SAMN04489717_3517</name>
</gene>
<feature type="region of interest" description="Disordered" evidence="1">
    <location>
        <begin position="1"/>
        <end position="20"/>
    </location>
</feature>
<keyword evidence="5" id="KW-1185">Reference proteome</keyword>
<dbReference type="InterPro" id="IPR012551">
    <property type="entry name" value="DUF1707_SHOCT-like"/>
</dbReference>
<dbReference type="STRING" id="117157.SAMN04489717_3517"/>
<accession>A0A1H1U7N1</accession>
<dbReference type="PANTHER" id="PTHR40763">
    <property type="entry name" value="MEMBRANE PROTEIN-RELATED"/>
    <property type="match status" value="1"/>
</dbReference>
<dbReference type="EMBL" id="LT629732">
    <property type="protein sequence ID" value="SDS68508.1"/>
    <property type="molecule type" value="Genomic_DNA"/>
</dbReference>
<dbReference type="PANTHER" id="PTHR40763:SF4">
    <property type="entry name" value="DUF1707 DOMAIN-CONTAINING PROTEIN"/>
    <property type="match status" value="1"/>
</dbReference>
<protein>
    <submittedName>
        <fullName evidence="4">Cell wall-active antibiotics response 4TMS YvqF</fullName>
    </submittedName>
</protein>
<dbReference type="AlphaFoldDB" id="A0A1H1U7N1"/>
<organism evidence="4 5">
    <name type="scientific">Actinopolymorpha singaporensis</name>
    <dbReference type="NCBI Taxonomy" id="117157"/>
    <lineage>
        <taxon>Bacteria</taxon>
        <taxon>Bacillati</taxon>
        <taxon>Actinomycetota</taxon>
        <taxon>Actinomycetes</taxon>
        <taxon>Propionibacteriales</taxon>
        <taxon>Actinopolymorphaceae</taxon>
        <taxon>Actinopolymorpha</taxon>
    </lineage>
</organism>
<evidence type="ECO:0000259" key="2">
    <source>
        <dbReference type="Pfam" id="PF08044"/>
    </source>
</evidence>
<dbReference type="Pfam" id="PF08044">
    <property type="entry name" value="DUF1707"/>
    <property type="match status" value="1"/>
</dbReference>
<sequence length="219" mass="23187">MSQLPEPIGPSHLRASDADRQRVAEVLRDAAGEGRLTLEELDERLEGVYAAKTYAELERFTSDLPGVGSTVEHPPRSAAAPAGADSRITGGVAGQSFSIAVLSGATRRGAWLVPPAYTAFAMMGGVQLDLREARFTQQETTIRAFAVMGGIEIVVPDDVTVIIDGVGIMGGFDGTSQHADPQDGRPIIRVTGFAFWGGIDVKQKRREGGGSQRAEVEPA</sequence>